<dbReference type="HOGENOM" id="CLU_473977_0_0_6"/>
<evidence type="ECO:0000313" key="2">
    <source>
        <dbReference type="EMBL" id="ABV37699.1"/>
    </source>
</evidence>
<evidence type="ECO:0000259" key="1">
    <source>
        <dbReference type="Pfam" id="PF08885"/>
    </source>
</evidence>
<feature type="domain" description="GSCFA" evidence="1">
    <location>
        <begin position="46"/>
        <end position="304"/>
    </location>
</feature>
<dbReference type="SUPFAM" id="SSF52266">
    <property type="entry name" value="SGNH hydrolase"/>
    <property type="match status" value="1"/>
</dbReference>
<accession>A8FXX6</accession>
<dbReference type="eggNOG" id="COG0455">
    <property type="taxonomic scope" value="Bacteria"/>
</dbReference>
<dbReference type="Pfam" id="PF08885">
    <property type="entry name" value="GSCFA"/>
    <property type="match status" value="1"/>
</dbReference>
<reference evidence="2 3" key="1">
    <citation type="submission" date="2007-08" db="EMBL/GenBank/DDBJ databases">
        <title>Complete sequence of Shewanella sediminis HAW-EB3.</title>
        <authorList>
            <consortium name="US DOE Joint Genome Institute"/>
            <person name="Copeland A."/>
            <person name="Lucas S."/>
            <person name="Lapidus A."/>
            <person name="Barry K."/>
            <person name="Glavina del Rio T."/>
            <person name="Dalin E."/>
            <person name="Tice H."/>
            <person name="Pitluck S."/>
            <person name="Chertkov O."/>
            <person name="Brettin T."/>
            <person name="Bruce D."/>
            <person name="Detter J.C."/>
            <person name="Han C."/>
            <person name="Schmutz J."/>
            <person name="Larimer F."/>
            <person name="Land M."/>
            <person name="Hauser L."/>
            <person name="Kyrpides N."/>
            <person name="Kim E."/>
            <person name="Zhao J.-S."/>
            <person name="Richardson P."/>
        </authorList>
    </citation>
    <scope>NUCLEOTIDE SEQUENCE [LARGE SCALE GENOMIC DNA]</scope>
    <source>
        <strain evidence="2 3">HAW-EB3</strain>
    </source>
</reference>
<evidence type="ECO:0000313" key="3">
    <source>
        <dbReference type="Proteomes" id="UP000002015"/>
    </source>
</evidence>
<dbReference type="InterPro" id="IPR014982">
    <property type="entry name" value="GSCFA"/>
</dbReference>
<protein>
    <recommendedName>
        <fullName evidence="1">GSCFA domain-containing protein</fullName>
    </recommendedName>
</protein>
<dbReference type="Proteomes" id="UP000002015">
    <property type="component" value="Chromosome"/>
</dbReference>
<keyword evidence="3" id="KW-1185">Reference proteome</keyword>
<organism evidence="2 3">
    <name type="scientific">Shewanella sediminis (strain HAW-EB3)</name>
    <dbReference type="NCBI Taxonomy" id="425104"/>
    <lineage>
        <taxon>Bacteria</taxon>
        <taxon>Pseudomonadati</taxon>
        <taxon>Pseudomonadota</taxon>
        <taxon>Gammaproteobacteria</taxon>
        <taxon>Alteromonadales</taxon>
        <taxon>Shewanellaceae</taxon>
        <taxon>Shewanella</taxon>
    </lineage>
</organism>
<dbReference type="OrthoDB" id="369216at2"/>
<proteinExistence type="predicted"/>
<sequence>MKRSGSTPYSDKGETFFWRTGVASIKLGQETFTQLHQIDLGIDNPRISSIGSCFAQHVGKWLNAGGYSFNQSKIETNQVSSFAFGNLYTPRCLLQWFDIAETESGFDKSCAIYSDADKYYDLLRPNFNPDGFNSQADLVAARIAAATEMLETIAVTDVLIFTLGLTEAWKDCSNVFYPSCPGIISGVFDDSRYSFHNFSYEEIRTDLEKISTRLKTINPGIKIILTVSPVPLTATATGKHIMVANQHSKSILRTVAGFMCDNRTDFHYFPSYEIITVPCAGDFRFESNLRSVTPKAVNYVMRHFGSVLGAQTESTLAQDPQQKIEVISSDNDEVVCDEEMLEAASKLQDNPIEQPLSDLTLFGDSHMAKLSKSLIDMDVRHCGGMVMNGSGFSQKKFALCDTEYFVPLENAASRKLWSVIFANLSGHEHSEAPTNSTIITNLGMQTHQNISRFATWLNMTYPEGKSEVSTQEFVDYFNEDLTEQLSILLKLHNQGHNVIVVSDPPFSQYFEESKSMSNIIYSYFDAMEYIWNEFGIRFFNAATTFDKEISDPQSYISDIIYDDGNHDWIHGNEKYYSWLAEKLMPLVNQPTSIN</sequence>
<dbReference type="STRING" id="425104.Ssed_3095"/>
<dbReference type="AlphaFoldDB" id="A8FXX6"/>
<dbReference type="EMBL" id="CP000821">
    <property type="protein sequence ID" value="ABV37699.1"/>
    <property type="molecule type" value="Genomic_DNA"/>
</dbReference>
<dbReference type="KEGG" id="sse:Ssed_3095"/>
<name>A8FXX6_SHESH</name>
<gene>
    <name evidence="2" type="ordered locus">Ssed_3095</name>
</gene>
<dbReference type="RefSeq" id="WP_012143429.1">
    <property type="nucleotide sequence ID" value="NC_009831.1"/>
</dbReference>